<reference evidence="1" key="1">
    <citation type="submission" date="2018-06" db="EMBL/GenBank/DDBJ databases">
        <authorList>
            <person name="Zhirakovskaya E."/>
        </authorList>
    </citation>
    <scope>NUCLEOTIDE SEQUENCE</scope>
</reference>
<accession>A0A3B1BKI1</accession>
<protein>
    <recommendedName>
        <fullName evidence="2">DUF4336 domain-containing protein</fullName>
    </recommendedName>
</protein>
<dbReference type="InterPro" id="IPR025638">
    <property type="entry name" value="DUF4336"/>
</dbReference>
<name>A0A3B1BKI1_9ZZZZ</name>
<evidence type="ECO:0000313" key="1">
    <source>
        <dbReference type="EMBL" id="VAX06715.1"/>
    </source>
</evidence>
<sequence length="233" mass="27270">MIEVVDNNIWVVDGECVNFYGFAYSTRCVIIRLDNQDLWVWSPIALSKKLKLQINKLGTPKHLVSPNKIHHLFLSEWSKAYPKVKLWGPQSTISKRDDLIFEGALTDESPPAWRGEIEQIWFNGSPAMDEVVFFHYESSTAILADLSENFSESFLKRHWSRWQQILGRIWGIVEGKGYAPLEWRLSFFNRRETKKSRDRLLALNPKKVIMAHGVWQRKNGRAYLEKSFSWISK</sequence>
<proteinExistence type="predicted"/>
<gene>
    <name evidence="1" type="ORF">MNBD_ALPHA03-1017</name>
</gene>
<dbReference type="EMBL" id="UOFW01000179">
    <property type="protein sequence ID" value="VAX06715.1"/>
    <property type="molecule type" value="Genomic_DNA"/>
</dbReference>
<dbReference type="AlphaFoldDB" id="A0A3B1BKI1"/>
<dbReference type="InterPro" id="IPR036866">
    <property type="entry name" value="RibonucZ/Hydroxyglut_hydro"/>
</dbReference>
<dbReference type="PANTHER" id="PTHR33835:SF1">
    <property type="entry name" value="METALLO-BETA-LACTAMASE DOMAIN-CONTAINING PROTEIN"/>
    <property type="match status" value="1"/>
</dbReference>
<dbReference type="SUPFAM" id="SSF56281">
    <property type="entry name" value="Metallo-hydrolase/oxidoreductase"/>
    <property type="match status" value="1"/>
</dbReference>
<dbReference type="PANTHER" id="PTHR33835">
    <property type="entry name" value="YALI0C07656P"/>
    <property type="match status" value="1"/>
</dbReference>
<organism evidence="1">
    <name type="scientific">hydrothermal vent metagenome</name>
    <dbReference type="NCBI Taxonomy" id="652676"/>
    <lineage>
        <taxon>unclassified sequences</taxon>
        <taxon>metagenomes</taxon>
        <taxon>ecological metagenomes</taxon>
    </lineage>
</organism>
<evidence type="ECO:0008006" key="2">
    <source>
        <dbReference type="Google" id="ProtNLM"/>
    </source>
</evidence>
<dbReference type="Pfam" id="PF14234">
    <property type="entry name" value="DUF4336"/>
    <property type="match status" value="1"/>
</dbReference>